<dbReference type="EMBL" id="JBHSCO010000006">
    <property type="protein sequence ID" value="MFC4393528.1"/>
    <property type="molecule type" value="Genomic_DNA"/>
</dbReference>
<keyword evidence="2" id="KW-1185">Reference proteome</keyword>
<dbReference type="Proteomes" id="UP001595719">
    <property type="component" value="Unassembled WGS sequence"/>
</dbReference>
<proteinExistence type="predicted"/>
<comment type="caution">
    <text evidence="1">The sequence shown here is derived from an EMBL/GenBank/DDBJ whole genome shotgun (WGS) entry which is preliminary data.</text>
</comment>
<name>A0ABV8WDH5_9FLAO</name>
<organism evidence="1 2">
    <name type="scientific">Flavobacterium quisquiliarum</name>
    <dbReference type="NCBI Taxonomy" id="1834436"/>
    <lineage>
        <taxon>Bacteria</taxon>
        <taxon>Pseudomonadati</taxon>
        <taxon>Bacteroidota</taxon>
        <taxon>Flavobacteriia</taxon>
        <taxon>Flavobacteriales</taxon>
        <taxon>Flavobacteriaceae</taxon>
        <taxon>Flavobacterium</taxon>
    </lineage>
</organism>
<sequence>MKYSFLLFLLIGNFVFSQTETQIEIDSIPRITFEINSSVNVSDIRDIDFTKEKPKCEFELKGKIPLKYAFFLENDSIASLHQFKKNELKFQENMDYQPFMWLVDDNLIFSNFKIMDFDYDGDDDLVCWVYSNVNGNEWTVIFINDQKQQKLVRLYNTADDTYIWNRPEFDKKTNTINTELYGSAFGTSEESSYRLQDGLTIIPLKKHFQDRTGKRMYDYKYVGKNGKWKLISKTSSKN</sequence>
<accession>A0ABV8WDH5</accession>
<protein>
    <submittedName>
        <fullName evidence="1">Uncharacterized protein</fullName>
    </submittedName>
</protein>
<reference evidence="2" key="1">
    <citation type="journal article" date="2019" name="Int. J. Syst. Evol. Microbiol.">
        <title>The Global Catalogue of Microorganisms (GCM) 10K type strain sequencing project: providing services to taxonomists for standard genome sequencing and annotation.</title>
        <authorList>
            <consortium name="The Broad Institute Genomics Platform"/>
            <consortium name="The Broad Institute Genome Sequencing Center for Infectious Disease"/>
            <person name="Wu L."/>
            <person name="Ma J."/>
        </authorList>
    </citation>
    <scope>NUCLEOTIDE SEQUENCE [LARGE SCALE GENOMIC DNA]</scope>
    <source>
        <strain evidence="2">CGMCC 1.15345</strain>
    </source>
</reference>
<gene>
    <name evidence="1" type="ORF">ACFOY0_21225</name>
</gene>
<evidence type="ECO:0000313" key="1">
    <source>
        <dbReference type="EMBL" id="MFC4393528.1"/>
    </source>
</evidence>
<evidence type="ECO:0000313" key="2">
    <source>
        <dbReference type="Proteomes" id="UP001595719"/>
    </source>
</evidence>
<dbReference type="RefSeq" id="WP_179003052.1">
    <property type="nucleotide sequence ID" value="NZ_JBHSCO010000006.1"/>
</dbReference>